<dbReference type="InterPro" id="IPR051791">
    <property type="entry name" value="Pra-immunoreactive"/>
</dbReference>
<comment type="caution">
    <text evidence="8">The sequence shown here is derived from an EMBL/GenBank/DDBJ whole genome shotgun (WGS) entry which is preliminary data.</text>
</comment>
<dbReference type="PANTHER" id="PTHR36115:SF10">
    <property type="entry name" value="RDD DOMAIN-CONTAINING PROTEIN"/>
    <property type="match status" value="1"/>
</dbReference>
<feature type="transmembrane region" description="Helical" evidence="6">
    <location>
        <begin position="128"/>
        <end position="147"/>
    </location>
</feature>
<dbReference type="GO" id="GO:0005886">
    <property type="term" value="C:plasma membrane"/>
    <property type="evidence" value="ECO:0007669"/>
    <property type="project" value="UniProtKB-SubCell"/>
</dbReference>
<name>A0A6I3XKX8_9BURK</name>
<dbReference type="Proteomes" id="UP000431684">
    <property type="component" value="Unassembled WGS sequence"/>
</dbReference>
<dbReference type="PANTHER" id="PTHR36115">
    <property type="entry name" value="PROLINE-RICH ANTIGEN HOMOLOG-RELATED"/>
    <property type="match status" value="1"/>
</dbReference>
<evidence type="ECO:0000256" key="4">
    <source>
        <dbReference type="ARBA" id="ARBA00022989"/>
    </source>
</evidence>
<evidence type="ECO:0000313" key="8">
    <source>
        <dbReference type="EMBL" id="MUI15083.1"/>
    </source>
</evidence>
<feature type="transmembrane region" description="Helical" evidence="6">
    <location>
        <begin position="103"/>
        <end position="122"/>
    </location>
</feature>
<gene>
    <name evidence="8" type="ORF">GJV26_21825</name>
</gene>
<dbReference type="AlphaFoldDB" id="A0A6I3XKX8"/>
<comment type="subcellular location">
    <subcellularLocation>
        <location evidence="1">Cell membrane</location>
        <topology evidence="1">Multi-pass membrane protein</topology>
    </subcellularLocation>
</comment>
<evidence type="ECO:0000256" key="6">
    <source>
        <dbReference type="SAM" id="Phobius"/>
    </source>
</evidence>
<keyword evidence="3 6" id="KW-0812">Transmembrane</keyword>
<dbReference type="RefSeq" id="WP_155710811.1">
    <property type="nucleotide sequence ID" value="NZ_BMWU01000025.1"/>
</dbReference>
<accession>A0A6I3XKX8</accession>
<organism evidence="8 9">
    <name type="scientific">Pseudoduganella dura</name>
    <dbReference type="NCBI Taxonomy" id="321982"/>
    <lineage>
        <taxon>Bacteria</taxon>
        <taxon>Pseudomonadati</taxon>
        <taxon>Pseudomonadota</taxon>
        <taxon>Betaproteobacteria</taxon>
        <taxon>Burkholderiales</taxon>
        <taxon>Oxalobacteraceae</taxon>
        <taxon>Telluria group</taxon>
        <taxon>Pseudoduganella</taxon>
    </lineage>
</organism>
<keyword evidence="2" id="KW-1003">Cell membrane</keyword>
<feature type="transmembrane region" description="Helical" evidence="6">
    <location>
        <begin position="60"/>
        <end position="82"/>
    </location>
</feature>
<dbReference type="EMBL" id="WNWM01000002">
    <property type="protein sequence ID" value="MUI15083.1"/>
    <property type="molecule type" value="Genomic_DNA"/>
</dbReference>
<keyword evidence="9" id="KW-1185">Reference proteome</keyword>
<protein>
    <submittedName>
        <fullName evidence="8">RDD family protein</fullName>
    </submittedName>
</protein>
<feature type="domain" description="RDD" evidence="7">
    <location>
        <begin position="13"/>
        <end position="160"/>
    </location>
</feature>
<evidence type="ECO:0000256" key="5">
    <source>
        <dbReference type="ARBA" id="ARBA00023136"/>
    </source>
</evidence>
<dbReference type="InterPro" id="IPR010432">
    <property type="entry name" value="RDD"/>
</dbReference>
<dbReference type="OrthoDB" id="5298807at2"/>
<sequence>MQQGNSTATATSVPSIRRRLISMVYELLLALAALFLPFLVFEFVVNASHAATVEHGRQALAFLVLGAYFIHQWSRTGQTLAMQTWRLRVTLRGGEPVPPKRAALRYLLAWMWVLPALVISAIFGLEHWHALGAIAIGIAAWSLTAFLDRDRQFLHDRLAGTRLVQLPKPPKKTSAPQAA</sequence>
<evidence type="ECO:0000256" key="3">
    <source>
        <dbReference type="ARBA" id="ARBA00022692"/>
    </source>
</evidence>
<reference evidence="8 9" key="1">
    <citation type="submission" date="2019-11" db="EMBL/GenBank/DDBJ databases">
        <title>Draft Genome Sequences of Six Type Strains of the Genus Massilia.</title>
        <authorList>
            <person name="Miess H."/>
            <person name="Frediansyah A."/>
            <person name="Goeker M."/>
            <person name="Gross H."/>
        </authorList>
    </citation>
    <scope>NUCLEOTIDE SEQUENCE [LARGE SCALE GENOMIC DNA]</scope>
    <source>
        <strain evidence="8 9">DSM 17513</strain>
    </source>
</reference>
<keyword evidence="5 6" id="KW-0472">Membrane</keyword>
<evidence type="ECO:0000256" key="2">
    <source>
        <dbReference type="ARBA" id="ARBA00022475"/>
    </source>
</evidence>
<keyword evidence="4 6" id="KW-1133">Transmembrane helix</keyword>
<evidence type="ECO:0000313" key="9">
    <source>
        <dbReference type="Proteomes" id="UP000431684"/>
    </source>
</evidence>
<evidence type="ECO:0000259" key="7">
    <source>
        <dbReference type="Pfam" id="PF06271"/>
    </source>
</evidence>
<proteinExistence type="predicted"/>
<dbReference type="Pfam" id="PF06271">
    <property type="entry name" value="RDD"/>
    <property type="match status" value="1"/>
</dbReference>
<feature type="transmembrane region" description="Helical" evidence="6">
    <location>
        <begin position="20"/>
        <end position="40"/>
    </location>
</feature>
<evidence type="ECO:0000256" key="1">
    <source>
        <dbReference type="ARBA" id="ARBA00004651"/>
    </source>
</evidence>